<dbReference type="RefSeq" id="XP_037186349.1">
    <property type="nucleotide sequence ID" value="XM_037340706.1"/>
</dbReference>
<evidence type="ECO:0000313" key="2">
    <source>
        <dbReference type="Proteomes" id="UP000531561"/>
    </source>
</evidence>
<comment type="caution">
    <text evidence="1">The sequence shown here is derived from an EMBL/GenBank/DDBJ whole genome shotgun (WGS) entry which is preliminary data.</text>
</comment>
<keyword evidence="2" id="KW-1185">Reference proteome</keyword>
<gene>
    <name evidence="1" type="ORF">Bfra_010373</name>
</gene>
<protein>
    <submittedName>
        <fullName evidence="1">Putative ser thr protein phosphatase superfamily protein</fullName>
    </submittedName>
</protein>
<dbReference type="GeneID" id="59264398"/>
<name>A0A8H6AH39_9HELO</name>
<feature type="non-terminal residue" evidence="1">
    <location>
        <position position="1"/>
    </location>
</feature>
<organism evidence="1 2">
    <name type="scientific">Botrytis fragariae</name>
    <dbReference type="NCBI Taxonomy" id="1964551"/>
    <lineage>
        <taxon>Eukaryota</taxon>
        <taxon>Fungi</taxon>
        <taxon>Dikarya</taxon>
        <taxon>Ascomycota</taxon>
        <taxon>Pezizomycotina</taxon>
        <taxon>Leotiomycetes</taxon>
        <taxon>Helotiales</taxon>
        <taxon>Sclerotiniaceae</taxon>
        <taxon>Botrytis</taxon>
    </lineage>
</organism>
<dbReference type="PANTHER" id="PTHR37844">
    <property type="entry name" value="SER/THR PROTEIN PHOSPHATASE SUPERFAMILY (AFU_ORTHOLOGUE AFUA_1G14840)"/>
    <property type="match status" value="1"/>
</dbReference>
<dbReference type="OrthoDB" id="550558at2759"/>
<dbReference type="AlphaFoldDB" id="A0A8H6AH39"/>
<evidence type="ECO:0000313" key="1">
    <source>
        <dbReference type="EMBL" id="KAF5867400.1"/>
    </source>
</evidence>
<reference evidence="1 2" key="1">
    <citation type="journal article" date="2020" name="Phytopathology">
        <title>A high-quality genome resource of Botrytis fragariae, a new and rapidly spreading fungal pathogen causing strawberry gray mold in the U.S.A.</title>
        <authorList>
            <person name="Wu Y."/>
            <person name="Saski C.A."/>
            <person name="Schnabel G."/>
            <person name="Xiao S."/>
            <person name="Hu M."/>
        </authorList>
    </citation>
    <scope>NUCLEOTIDE SEQUENCE [LARGE SCALE GENOMIC DNA]</scope>
    <source>
        <strain evidence="1 2">BVB16</strain>
    </source>
</reference>
<sequence>MKSQLPPEANAYNFPVHLAVYYPSCPQAYCFNAQAEAPVDDLPVQAVEQSAPNFQILSDLHLEVCSQYYTFSIAPVAPYLILAGDIGRLIDYEGYLAFLAKQTAQFEKVFLVLG</sequence>
<dbReference type="Proteomes" id="UP000531561">
    <property type="component" value="Unassembled WGS sequence"/>
</dbReference>
<dbReference type="PANTHER" id="PTHR37844:SF2">
    <property type="entry name" value="SER_THR PROTEIN PHOSPHATASE SUPERFAMILY (AFU_ORTHOLOGUE AFUA_1G14840)"/>
    <property type="match status" value="1"/>
</dbReference>
<dbReference type="EMBL" id="JABFCT010000028">
    <property type="protein sequence ID" value="KAF5867400.1"/>
    <property type="molecule type" value="Genomic_DNA"/>
</dbReference>
<accession>A0A8H6AH39</accession>
<proteinExistence type="predicted"/>